<organism evidence="1 2">
    <name type="scientific">Trypanosoma rangeli</name>
    <dbReference type="NCBI Taxonomy" id="5698"/>
    <lineage>
        <taxon>Eukaryota</taxon>
        <taxon>Discoba</taxon>
        <taxon>Euglenozoa</taxon>
        <taxon>Kinetoplastea</taxon>
        <taxon>Metakinetoplastina</taxon>
        <taxon>Trypanosomatida</taxon>
        <taxon>Trypanosomatidae</taxon>
        <taxon>Trypanosoma</taxon>
        <taxon>Herpetosoma</taxon>
    </lineage>
</organism>
<gene>
    <name evidence="1" type="ORF">TraAM80_08588</name>
</gene>
<dbReference type="VEuPathDB" id="TriTrypDB:TRSC58_07158"/>
<sequence length="116" mass="13071">MVGGWIAGEVFAQALRNCRGARDRWWFMKCIFNQRRYLVDDLVFGDYGGDCNSMAESQGAVCNCNQGGNAVYMKKYVEDYRAQVASEGFMTFQAVRLSRFNDKCAAGVAWGDVSYE</sequence>
<dbReference type="RefSeq" id="XP_029234879.1">
    <property type="nucleotide sequence ID" value="XM_029385331.1"/>
</dbReference>
<keyword evidence="1" id="KW-0675">Receptor</keyword>
<dbReference type="EMBL" id="MKGL01000428">
    <property type="protein sequence ID" value="RNE98878.1"/>
    <property type="molecule type" value="Genomic_DNA"/>
</dbReference>
<protein>
    <submittedName>
        <fullName evidence="1">Receptor-type adenylate cyclase</fullName>
    </submittedName>
</protein>
<evidence type="ECO:0000313" key="1">
    <source>
        <dbReference type="EMBL" id="RNE98878.1"/>
    </source>
</evidence>
<comment type="caution">
    <text evidence="1">The sequence shown here is derived from an EMBL/GenBank/DDBJ whole genome shotgun (WGS) entry which is preliminary data.</text>
</comment>
<dbReference type="GeneID" id="40332521"/>
<evidence type="ECO:0000313" key="2">
    <source>
        <dbReference type="Proteomes" id="UP000283634"/>
    </source>
</evidence>
<keyword evidence="2" id="KW-1185">Reference proteome</keyword>
<proteinExistence type="predicted"/>
<dbReference type="OMA" id="MADGRMN"/>
<dbReference type="AlphaFoldDB" id="A0A3R7KEJ2"/>
<dbReference type="Proteomes" id="UP000283634">
    <property type="component" value="Unassembled WGS sequence"/>
</dbReference>
<accession>A0A3R7KEJ2</accession>
<dbReference type="OrthoDB" id="252553at2759"/>
<reference evidence="1 2" key="1">
    <citation type="journal article" date="2018" name="BMC Genomics">
        <title>Genomic comparison of Trypanosoma conorhini and Trypanosoma rangeli to Trypanosoma cruzi strains of high and low virulence.</title>
        <authorList>
            <person name="Bradwell K.R."/>
            <person name="Koparde V.N."/>
            <person name="Matveyev A.V."/>
            <person name="Serrano M.G."/>
            <person name="Alves J.M."/>
            <person name="Parikh H."/>
            <person name="Huang B."/>
            <person name="Lee V."/>
            <person name="Espinosa-Alvarez O."/>
            <person name="Ortiz P.A."/>
            <person name="Costa-Martins A.G."/>
            <person name="Teixeira M.M."/>
            <person name="Buck G.A."/>
        </authorList>
    </citation>
    <scope>NUCLEOTIDE SEQUENCE [LARGE SCALE GENOMIC DNA]</scope>
    <source>
        <strain evidence="1 2">AM80</strain>
    </source>
</reference>
<name>A0A3R7KEJ2_TRYRA</name>